<feature type="non-terminal residue" evidence="3">
    <location>
        <position position="1"/>
    </location>
</feature>
<dbReference type="RefSeq" id="WP_150014853.1">
    <property type="nucleotide sequence ID" value="NZ_VWSG01000018.1"/>
</dbReference>
<dbReference type="EMBL" id="VWSG01000018">
    <property type="protein sequence ID" value="KAA5531721.1"/>
    <property type="molecule type" value="Genomic_DNA"/>
</dbReference>
<protein>
    <submittedName>
        <fullName evidence="3">Anti-sigma factor</fullName>
    </submittedName>
</protein>
<evidence type="ECO:0000259" key="2">
    <source>
        <dbReference type="Pfam" id="PF10099"/>
    </source>
</evidence>
<name>A0A5M6C9T6_9FLAO</name>
<evidence type="ECO:0000313" key="4">
    <source>
        <dbReference type="Proteomes" id="UP000325141"/>
    </source>
</evidence>
<comment type="caution">
    <text evidence="3">The sequence shown here is derived from an EMBL/GenBank/DDBJ whole genome shotgun (WGS) entry which is preliminary data.</text>
</comment>
<dbReference type="InterPro" id="IPR051474">
    <property type="entry name" value="Anti-sigma-K/W_factor"/>
</dbReference>
<evidence type="ECO:0000256" key="1">
    <source>
        <dbReference type="SAM" id="Phobius"/>
    </source>
</evidence>
<keyword evidence="1" id="KW-0812">Transmembrane</keyword>
<feature type="domain" description="Anti-sigma K factor RskA C-terminal" evidence="2">
    <location>
        <begin position="30"/>
        <end position="179"/>
    </location>
</feature>
<feature type="transmembrane region" description="Helical" evidence="1">
    <location>
        <begin position="29"/>
        <end position="50"/>
    </location>
</feature>
<proteinExistence type="predicted"/>
<dbReference type="GO" id="GO:0016989">
    <property type="term" value="F:sigma factor antagonist activity"/>
    <property type="evidence" value="ECO:0007669"/>
    <property type="project" value="TreeGrafter"/>
</dbReference>
<gene>
    <name evidence="3" type="ORF">F0460_15440</name>
</gene>
<keyword evidence="1" id="KW-0472">Membrane</keyword>
<reference evidence="3 4" key="1">
    <citation type="submission" date="2019-09" db="EMBL/GenBank/DDBJ databases">
        <title>Genome sequence and assembly of Flavobacterium sp.</title>
        <authorList>
            <person name="Chhetri G."/>
        </authorList>
    </citation>
    <scope>NUCLEOTIDE SEQUENCE [LARGE SCALE GENOMIC DNA]</scope>
    <source>
        <strain evidence="3 4">SNL9</strain>
    </source>
</reference>
<dbReference type="PANTHER" id="PTHR37461:SF1">
    <property type="entry name" value="ANTI-SIGMA-K FACTOR RSKA"/>
    <property type="match status" value="1"/>
</dbReference>
<dbReference type="AlphaFoldDB" id="A0A5M6C9T6"/>
<keyword evidence="1" id="KW-1133">Transmembrane helix</keyword>
<dbReference type="Pfam" id="PF10099">
    <property type="entry name" value="RskA_C"/>
    <property type="match status" value="1"/>
</dbReference>
<dbReference type="InterPro" id="IPR018764">
    <property type="entry name" value="RskA_C"/>
</dbReference>
<dbReference type="GO" id="GO:0006417">
    <property type="term" value="P:regulation of translation"/>
    <property type="evidence" value="ECO:0007669"/>
    <property type="project" value="TreeGrafter"/>
</dbReference>
<organism evidence="3 4">
    <name type="scientific">Paenimyroides baculatum</name>
    <dbReference type="NCBI Taxonomy" id="2608000"/>
    <lineage>
        <taxon>Bacteria</taxon>
        <taxon>Pseudomonadati</taxon>
        <taxon>Bacteroidota</taxon>
        <taxon>Flavobacteriia</taxon>
        <taxon>Flavobacteriales</taxon>
        <taxon>Flavobacteriaceae</taxon>
        <taxon>Paenimyroides</taxon>
    </lineage>
</organism>
<dbReference type="Proteomes" id="UP000325141">
    <property type="component" value="Unassembled WGS sequence"/>
</dbReference>
<dbReference type="GO" id="GO:0005886">
    <property type="term" value="C:plasma membrane"/>
    <property type="evidence" value="ECO:0007669"/>
    <property type="project" value="InterPro"/>
</dbReference>
<sequence length="189" mass="20933">PDKELKIKAEVQKDKPVNEITPFKKWKNIAVAASVLLLVSISSNLFWITIQNESTTEIDRLQTEVNVQTLALQKADQKWNMVANPDMQTVALNGVEKYADVKAVVFWDKKTKQVYLHAGNLPTAPNGMQYQLWAIADGKPISAGLYTQEKDSEIPLAVIANAQNFAITLEKSGGSEQPTMENMYVIGGV</sequence>
<accession>A0A5M6C9T6</accession>
<dbReference type="PANTHER" id="PTHR37461">
    <property type="entry name" value="ANTI-SIGMA-K FACTOR RSKA"/>
    <property type="match status" value="1"/>
</dbReference>
<keyword evidence="4" id="KW-1185">Reference proteome</keyword>
<evidence type="ECO:0000313" key="3">
    <source>
        <dbReference type="EMBL" id="KAA5531721.1"/>
    </source>
</evidence>